<gene>
    <name evidence="7" type="ORF">F4554_000612</name>
</gene>
<dbReference type="GO" id="GO:0016787">
    <property type="term" value="F:hydrolase activity"/>
    <property type="evidence" value="ECO:0007669"/>
    <property type="project" value="UniProtKB-KW"/>
</dbReference>
<dbReference type="EMBL" id="JACBZH010000001">
    <property type="protein sequence ID" value="NYH87974.1"/>
    <property type="molecule type" value="Genomic_DNA"/>
</dbReference>
<evidence type="ECO:0000256" key="2">
    <source>
        <dbReference type="ARBA" id="ARBA00005582"/>
    </source>
</evidence>
<sequence>MDTTEPDQVDFIASLPRKRMAAGALLFDPAGRVLLVQPTYKASWEIPGGIVEADESPHAAVCRELKEELGLHRDRLSLLTVDWVPPYEGKPDGVMFVFDGGSVGPDEVSAITLPEDELRGWSFCTRAEAEGLLSARLARRVAASVEARSVGRPAYLEDGSPLAHHGALPS</sequence>
<dbReference type="InterPro" id="IPR000086">
    <property type="entry name" value="NUDIX_hydrolase_dom"/>
</dbReference>
<dbReference type="Gene3D" id="3.90.79.10">
    <property type="entry name" value="Nucleoside Triphosphate Pyrophosphohydrolase"/>
    <property type="match status" value="1"/>
</dbReference>
<evidence type="ECO:0000259" key="6">
    <source>
        <dbReference type="PROSITE" id="PS51462"/>
    </source>
</evidence>
<evidence type="ECO:0000256" key="3">
    <source>
        <dbReference type="ARBA" id="ARBA00022801"/>
    </source>
</evidence>
<keyword evidence="3 5" id="KW-0378">Hydrolase</keyword>
<dbReference type="Proteomes" id="UP000579605">
    <property type="component" value="Unassembled WGS sequence"/>
</dbReference>
<accession>A0A852Z4T9</accession>
<evidence type="ECO:0000313" key="8">
    <source>
        <dbReference type="Proteomes" id="UP000579605"/>
    </source>
</evidence>
<dbReference type="Pfam" id="PF00293">
    <property type="entry name" value="NUDIX"/>
    <property type="match status" value="1"/>
</dbReference>
<evidence type="ECO:0000313" key="7">
    <source>
        <dbReference type="EMBL" id="NYH87974.1"/>
    </source>
</evidence>
<proteinExistence type="inferred from homology"/>
<dbReference type="InterPro" id="IPR020476">
    <property type="entry name" value="Nudix_hydrolase"/>
</dbReference>
<dbReference type="PRINTS" id="PR00502">
    <property type="entry name" value="NUDIXFAMILY"/>
</dbReference>
<comment type="cofactor">
    <cofactor evidence="1">
        <name>Mg(2+)</name>
        <dbReference type="ChEBI" id="CHEBI:18420"/>
    </cofactor>
</comment>
<dbReference type="PROSITE" id="PS00893">
    <property type="entry name" value="NUDIX_BOX"/>
    <property type="match status" value="1"/>
</dbReference>
<protein>
    <submittedName>
        <fullName evidence="7">8-oxo-dGTP pyrophosphatase MutT (NUDIX family)</fullName>
    </submittedName>
</protein>
<keyword evidence="8" id="KW-1185">Reference proteome</keyword>
<evidence type="ECO:0000256" key="4">
    <source>
        <dbReference type="ARBA" id="ARBA00022842"/>
    </source>
</evidence>
<dbReference type="AlphaFoldDB" id="A0A852Z4T9"/>
<dbReference type="InterPro" id="IPR015797">
    <property type="entry name" value="NUDIX_hydrolase-like_dom_sf"/>
</dbReference>
<dbReference type="PROSITE" id="PS51462">
    <property type="entry name" value="NUDIX"/>
    <property type="match status" value="1"/>
</dbReference>
<reference evidence="7 8" key="1">
    <citation type="submission" date="2020-07" db="EMBL/GenBank/DDBJ databases">
        <title>Sequencing the genomes of 1000 actinobacteria strains.</title>
        <authorList>
            <person name="Klenk H.-P."/>
        </authorList>
    </citation>
    <scope>NUCLEOTIDE SEQUENCE [LARGE SCALE GENOMIC DNA]</scope>
    <source>
        <strain evidence="7 8">DSM 18448</strain>
    </source>
</reference>
<name>A0A852Z4T9_9ACTN</name>
<dbReference type="CDD" id="cd18876">
    <property type="entry name" value="NUDIX_Hydrolase"/>
    <property type="match status" value="1"/>
</dbReference>
<dbReference type="RefSeq" id="WP_337795850.1">
    <property type="nucleotide sequence ID" value="NZ_BAAARR010000004.1"/>
</dbReference>
<dbReference type="PANTHER" id="PTHR43046:SF12">
    <property type="entry name" value="GDP-MANNOSE MANNOSYL HYDROLASE"/>
    <property type="match status" value="1"/>
</dbReference>
<dbReference type="InterPro" id="IPR020084">
    <property type="entry name" value="NUDIX_hydrolase_CS"/>
</dbReference>
<organism evidence="7 8">
    <name type="scientific">Actinopolymorpha rutila</name>
    <dbReference type="NCBI Taxonomy" id="446787"/>
    <lineage>
        <taxon>Bacteria</taxon>
        <taxon>Bacillati</taxon>
        <taxon>Actinomycetota</taxon>
        <taxon>Actinomycetes</taxon>
        <taxon>Propionibacteriales</taxon>
        <taxon>Actinopolymorphaceae</taxon>
        <taxon>Actinopolymorpha</taxon>
    </lineage>
</organism>
<feature type="domain" description="Nudix hydrolase" evidence="6">
    <location>
        <begin position="17"/>
        <end position="146"/>
    </location>
</feature>
<comment type="caution">
    <text evidence="7">The sequence shown here is derived from an EMBL/GenBank/DDBJ whole genome shotgun (WGS) entry which is preliminary data.</text>
</comment>
<keyword evidence="4" id="KW-0460">Magnesium</keyword>
<dbReference type="PANTHER" id="PTHR43046">
    <property type="entry name" value="GDP-MANNOSE MANNOSYL HYDROLASE"/>
    <property type="match status" value="1"/>
</dbReference>
<comment type="similarity">
    <text evidence="2 5">Belongs to the Nudix hydrolase family.</text>
</comment>
<evidence type="ECO:0000256" key="5">
    <source>
        <dbReference type="RuleBase" id="RU003476"/>
    </source>
</evidence>
<evidence type="ECO:0000256" key="1">
    <source>
        <dbReference type="ARBA" id="ARBA00001946"/>
    </source>
</evidence>
<dbReference type="SUPFAM" id="SSF55811">
    <property type="entry name" value="Nudix"/>
    <property type="match status" value="1"/>
</dbReference>